<name>A0AAX4QGJ5_9CAUD</name>
<proteinExistence type="predicted"/>
<dbReference type="Proteomes" id="UP001459105">
    <property type="component" value="Segment"/>
</dbReference>
<organism evidence="1 2">
    <name type="scientific">Microcystis phage Mvi-JY20</name>
    <dbReference type="NCBI Taxonomy" id="3128146"/>
    <lineage>
        <taxon>Viruses</taxon>
        <taxon>Duplodnaviria</taxon>
        <taxon>Heunggongvirae</taxon>
        <taxon>Uroviricota</taxon>
        <taxon>Caudoviricetes</taxon>
    </lineage>
</organism>
<sequence length="173" mass="19941">MVDRSSPPYYHFTHVAAALSILETGVIEATYHEGFDVECISLMAVDKPPNWAAWQSQYPGQHLHRAQVKFTINTKLEVKSWKRHCRDTETVRQTLKVDPNTGDYLVSVGDIQLSEVDYTVHMEVLGVWIPITKQELINMLEGRNFHFRRRVSGKDRRMLVRGGQVIFVEAFDP</sequence>
<evidence type="ECO:0000313" key="1">
    <source>
        <dbReference type="EMBL" id="XAI95557.1"/>
    </source>
</evidence>
<dbReference type="EMBL" id="PP438412">
    <property type="protein sequence ID" value="XAI95557.1"/>
    <property type="molecule type" value="Genomic_DNA"/>
</dbReference>
<protein>
    <submittedName>
        <fullName evidence="1">Uncharacterized protein</fullName>
    </submittedName>
</protein>
<evidence type="ECO:0000313" key="2">
    <source>
        <dbReference type="Proteomes" id="UP001459105"/>
    </source>
</evidence>
<reference evidence="1" key="1">
    <citation type="submission" date="2024-03" db="EMBL/GenBank/DDBJ databases">
        <authorList>
            <person name="Lin W."/>
            <person name="Li D."/>
            <person name="Tong Y."/>
        </authorList>
    </citation>
    <scope>NUCLEOTIDE SEQUENCE</scope>
</reference>
<accession>A0AAX4QGJ5</accession>